<evidence type="ECO:0000259" key="4">
    <source>
        <dbReference type="PROSITE" id="PS50304"/>
    </source>
</evidence>
<dbReference type="PROSITE" id="PS50304">
    <property type="entry name" value="TUDOR"/>
    <property type="match status" value="1"/>
</dbReference>
<dbReference type="GO" id="GO:0010468">
    <property type="term" value="P:regulation of gene expression"/>
    <property type="evidence" value="ECO:0007669"/>
    <property type="project" value="UniProtKB-ARBA"/>
</dbReference>
<proteinExistence type="predicted"/>
<dbReference type="InterPro" id="IPR004088">
    <property type="entry name" value="KH_dom_type_1"/>
</dbReference>
<keyword evidence="3" id="KW-1133">Transmembrane helix</keyword>
<dbReference type="Gene3D" id="3.30.1370.10">
    <property type="entry name" value="K Homology domain, type 1"/>
    <property type="match status" value="1"/>
</dbReference>
<feature type="domain" description="Tudor" evidence="4">
    <location>
        <begin position="520"/>
        <end position="577"/>
    </location>
</feature>
<dbReference type="Gene3D" id="2.30.30.140">
    <property type="match status" value="1"/>
</dbReference>
<dbReference type="InterPro" id="IPR002999">
    <property type="entry name" value="Tudor"/>
</dbReference>
<dbReference type="AlphaFoldDB" id="T1J2M7"/>
<dbReference type="EnsemblMetazoa" id="SMAR007825-RA">
    <property type="protein sequence ID" value="SMAR007825-PA"/>
    <property type="gene ID" value="SMAR007825"/>
</dbReference>
<dbReference type="eggNOG" id="KOG2279">
    <property type="taxonomic scope" value="Eukaryota"/>
</dbReference>
<dbReference type="Pfam" id="PF00013">
    <property type="entry name" value="KH_1"/>
    <property type="match status" value="1"/>
</dbReference>
<evidence type="ECO:0000313" key="6">
    <source>
        <dbReference type="Proteomes" id="UP000014500"/>
    </source>
</evidence>
<dbReference type="GO" id="GO:0003723">
    <property type="term" value="F:RNA binding"/>
    <property type="evidence" value="ECO:0007669"/>
    <property type="project" value="UniProtKB-UniRule"/>
</dbReference>
<dbReference type="InterPro" id="IPR035437">
    <property type="entry name" value="SNase_OB-fold_sf"/>
</dbReference>
<organism evidence="5 6">
    <name type="scientific">Strigamia maritima</name>
    <name type="common">European centipede</name>
    <name type="synonym">Geophilus maritimus</name>
    <dbReference type="NCBI Taxonomy" id="126957"/>
    <lineage>
        <taxon>Eukaryota</taxon>
        <taxon>Metazoa</taxon>
        <taxon>Ecdysozoa</taxon>
        <taxon>Arthropoda</taxon>
        <taxon>Myriapoda</taxon>
        <taxon>Chilopoda</taxon>
        <taxon>Pleurostigmophora</taxon>
        <taxon>Geophilomorpha</taxon>
        <taxon>Linotaeniidae</taxon>
        <taxon>Strigamia</taxon>
    </lineage>
</organism>
<dbReference type="Proteomes" id="UP000014500">
    <property type="component" value="Unassembled WGS sequence"/>
</dbReference>
<dbReference type="InterPro" id="IPR047368">
    <property type="entry name" value="KH-I_AKAP1"/>
</dbReference>
<dbReference type="CDD" id="cd20407">
    <property type="entry name" value="Tudor_AKAP1"/>
    <property type="match status" value="1"/>
</dbReference>
<dbReference type="Gene3D" id="2.40.50.90">
    <property type="match status" value="1"/>
</dbReference>
<dbReference type="PANTHER" id="PTHR22948:SF65">
    <property type="entry name" value="A-KINASE ANCHORING PROTEIN 1"/>
    <property type="match status" value="1"/>
</dbReference>
<name>T1J2M7_STRMM</name>
<dbReference type="InterPro" id="IPR047367">
    <property type="entry name" value="Tudor_AKAP1"/>
</dbReference>
<dbReference type="PhylomeDB" id="T1J2M7"/>
<feature type="compositionally biased region" description="Pro residues" evidence="2">
    <location>
        <begin position="56"/>
        <end position="75"/>
    </location>
</feature>
<dbReference type="PROSITE" id="PS50084">
    <property type="entry name" value="KH_TYPE_1"/>
    <property type="match status" value="1"/>
</dbReference>
<dbReference type="EMBL" id="JH431806">
    <property type="status" value="NOT_ANNOTATED_CDS"/>
    <property type="molecule type" value="Genomic_DNA"/>
</dbReference>
<dbReference type="CDD" id="cd22395">
    <property type="entry name" value="KH-I_AKAP1"/>
    <property type="match status" value="1"/>
</dbReference>
<sequence>MAGRPFLNVALPATATAAVAVVSYLLYKKTYSPDDYKQQLTNAATATTPDKVPSSPVSPPPTPTPVPIPSDPDPTPMTMTKPQTTPDSSPCESPPLAFYEAADITPRIFDSNGDEGNNNNIWTLERLSDHLAMISEQINPFLHVPSTSVDSRGDMREDHSLTNIWKDEVDVRSVPQPVDNASSQVQPSIKPQVTEKIETMNKVARKASKSGMTSGAETKPEKIQSGKKGDVGTVAAVLMKNAAQGSAAGSKNVDAKSLLNLQLDETDYDMMGMHDKVPKIFPELEPHAVDPTLASNPFAIEPTAQTNVSQIPLGTGAFDSATHSPSEDMLESPCVSNYSDIHSEESSDSGKGGSDINMPAVKPHPVVYEFELPQDLCGLLIGQQGSTIKFIKNKTQANIYLKRHHYNSRLKLCTITGNQSEVDAALVMIRTKFPLTKYPIVTLHQVNPQLPACDTFSLPETMQLILPEGIMCDVYLSSLVSANHFFVQQTVHPTYPALSTLTAKMTKCYSKAGTPSVPGSVLPSAICAAPVLGGWYRAQVTHVFNERECGVKYLDYGGYAKVPTASLKQIRGDFLTIPFQASECFLANVKPINDEAGWTIEAHQVFEELAQGQILQAQVVGYSETGVPFVYLYSRQGVLTHFINRELVSRGVAMWYDHQV</sequence>
<keyword evidence="6" id="KW-1185">Reference proteome</keyword>
<protein>
    <recommendedName>
        <fullName evidence="4">Tudor domain-containing protein</fullName>
    </recommendedName>
</protein>
<accession>T1J2M7</accession>
<evidence type="ECO:0000256" key="1">
    <source>
        <dbReference type="PROSITE-ProRule" id="PRU00117"/>
    </source>
</evidence>
<feature type="region of interest" description="Disordered" evidence="2">
    <location>
        <begin position="40"/>
        <end position="92"/>
    </location>
</feature>
<dbReference type="SUPFAM" id="SSF63748">
    <property type="entry name" value="Tudor/PWWP/MBT"/>
    <property type="match status" value="1"/>
</dbReference>
<dbReference type="STRING" id="126957.T1J2M7"/>
<feature type="compositionally biased region" description="Low complexity" evidence="2">
    <location>
        <begin position="76"/>
        <end position="87"/>
    </location>
</feature>
<feature type="transmembrane region" description="Helical" evidence="3">
    <location>
        <begin position="6"/>
        <end position="27"/>
    </location>
</feature>
<dbReference type="SMART" id="SM00333">
    <property type="entry name" value="TUDOR"/>
    <property type="match status" value="1"/>
</dbReference>
<feature type="region of interest" description="Disordered" evidence="2">
    <location>
        <begin position="339"/>
        <end position="358"/>
    </location>
</feature>
<dbReference type="InterPro" id="IPR050621">
    <property type="entry name" value="Tudor_domain_containing"/>
</dbReference>
<reference evidence="5" key="2">
    <citation type="submission" date="2015-02" db="UniProtKB">
        <authorList>
            <consortium name="EnsemblMetazoa"/>
        </authorList>
    </citation>
    <scope>IDENTIFICATION</scope>
</reference>
<reference evidence="6" key="1">
    <citation type="submission" date="2011-05" db="EMBL/GenBank/DDBJ databases">
        <authorList>
            <person name="Richards S.R."/>
            <person name="Qu J."/>
            <person name="Jiang H."/>
            <person name="Jhangiani S.N."/>
            <person name="Agravi P."/>
            <person name="Goodspeed R."/>
            <person name="Gross S."/>
            <person name="Mandapat C."/>
            <person name="Jackson L."/>
            <person name="Mathew T."/>
            <person name="Pu L."/>
            <person name="Thornton R."/>
            <person name="Saada N."/>
            <person name="Wilczek-Boney K.B."/>
            <person name="Lee S."/>
            <person name="Kovar C."/>
            <person name="Wu Y."/>
            <person name="Scherer S.E."/>
            <person name="Worley K.C."/>
            <person name="Muzny D.M."/>
            <person name="Gibbs R."/>
        </authorList>
    </citation>
    <scope>NUCLEOTIDE SEQUENCE</scope>
    <source>
        <strain evidence="6">Brora</strain>
    </source>
</reference>
<feature type="compositionally biased region" description="Basic and acidic residues" evidence="2">
    <location>
        <begin position="218"/>
        <end position="227"/>
    </location>
</feature>
<dbReference type="GO" id="GO:0005739">
    <property type="term" value="C:mitochondrion"/>
    <property type="evidence" value="ECO:0007669"/>
    <property type="project" value="UniProtKB-ARBA"/>
</dbReference>
<evidence type="ECO:0000256" key="2">
    <source>
        <dbReference type="SAM" id="MobiDB-lite"/>
    </source>
</evidence>
<feature type="region of interest" description="Disordered" evidence="2">
    <location>
        <begin position="206"/>
        <end position="227"/>
    </location>
</feature>
<dbReference type="PANTHER" id="PTHR22948">
    <property type="entry name" value="TUDOR DOMAIN CONTAINING PROTEIN"/>
    <property type="match status" value="1"/>
</dbReference>
<dbReference type="InterPro" id="IPR004087">
    <property type="entry name" value="KH_dom"/>
</dbReference>
<keyword evidence="1" id="KW-0694">RNA-binding</keyword>
<dbReference type="SUPFAM" id="SSF54791">
    <property type="entry name" value="Eukaryotic type KH-domain (KH-domain type I)"/>
    <property type="match status" value="1"/>
</dbReference>
<dbReference type="InterPro" id="IPR036612">
    <property type="entry name" value="KH_dom_type_1_sf"/>
</dbReference>
<evidence type="ECO:0000256" key="3">
    <source>
        <dbReference type="SAM" id="Phobius"/>
    </source>
</evidence>
<keyword evidence="3" id="KW-0472">Membrane</keyword>
<dbReference type="HOGENOM" id="CLU_415822_0_0_1"/>
<evidence type="ECO:0000313" key="5">
    <source>
        <dbReference type="EnsemblMetazoa" id="SMAR007825-PA"/>
    </source>
</evidence>
<dbReference type="SMART" id="SM00322">
    <property type="entry name" value="KH"/>
    <property type="match status" value="1"/>
</dbReference>
<keyword evidence="3" id="KW-0812">Transmembrane</keyword>
<dbReference type="Pfam" id="PF00567">
    <property type="entry name" value="TUDOR"/>
    <property type="match status" value="1"/>
</dbReference>